<keyword evidence="1 8" id="KW-0031">Aminopeptidase</keyword>
<evidence type="ECO:0000313" key="14">
    <source>
        <dbReference type="Proteomes" id="UP000008312"/>
    </source>
</evidence>
<dbReference type="EC" id="3.4.11.18" evidence="10"/>
<organism evidence="13">
    <name type="scientific">Blastocystis hominis</name>
    <dbReference type="NCBI Taxonomy" id="12968"/>
    <lineage>
        <taxon>Eukaryota</taxon>
        <taxon>Sar</taxon>
        <taxon>Stramenopiles</taxon>
        <taxon>Bigyra</taxon>
        <taxon>Opalozoa</taxon>
        <taxon>Opalinata</taxon>
        <taxon>Blastocystidae</taxon>
        <taxon>Blastocystis</taxon>
    </lineage>
</organism>
<keyword evidence="6 8" id="KW-0378">Hydrolase</keyword>
<feature type="domain" description="C6H2-type" evidence="12">
    <location>
        <begin position="4"/>
        <end position="57"/>
    </location>
</feature>
<keyword evidence="7" id="KW-0862">Zinc</keyword>
<feature type="binding site" evidence="8">
    <location>
        <position position="337"/>
    </location>
    <ligand>
        <name>Zn(2+)</name>
        <dbReference type="ChEBI" id="CHEBI:29105"/>
        <label>4</label>
        <note>catalytic</note>
    </ligand>
</feature>
<evidence type="ECO:0000256" key="8">
    <source>
        <dbReference type="HAMAP-Rule" id="MF_03174"/>
    </source>
</evidence>
<gene>
    <name evidence="13" type="ORF">GSBLH_T00001902001</name>
</gene>
<dbReference type="Gene3D" id="3.90.230.10">
    <property type="entry name" value="Creatinase/methionine aminopeptidase superfamily"/>
    <property type="match status" value="1"/>
</dbReference>
<dbReference type="GeneID" id="24919123"/>
<feature type="binding site" evidence="8">
    <location>
        <position position="182"/>
    </location>
    <ligand>
        <name>a protein</name>
        <dbReference type="ChEBI" id="CHEBI:16541"/>
    </ligand>
    <ligandPart>
        <name>N-terminal L-methionine residue</name>
        <dbReference type="ChEBI" id="CHEBI:64731"/>
    </ligandPart>
</feature>
<dbReference type="InterPro" id="IPR000994">
    <property type="entry name" value="Pept_M24"/>
</dbReference>
<keyword evidence="3 8" id="KW-0645">Protease</keyword>
<feature type="binding site" evidence="8">
    <location>
        <position position="306"/>
    </location>
    <ligand>
        <name>Zn(2+)</name>
        <dbReference type="ChEBI" id="CHEBI:29105"/>
        <label>4</label>
        <note>catalytic</note>
    </ligand>
</feature>
<dbReference type="Pfam" id="PF00557">
    <property type="entry name" value="Peptidase_M24"/>
    <property type="match status" value="1"/>
</dbReference>
<keyword evidence="5 9" id="KW-0863">Zinc-finger</keyword>
<name>D8M148_BLAHO</name>
<dbReference type="HAMAP" id="MF_01974">
    <property type="entry name" value="MetAP_1"/>
    <property type="match status" value="1"/>
</dbReference>
<dbReference type="GO" id="GO:0070006">
    <property type="term" value="F:metalloaminopeptidase activity"/>
    <property type="evidence" value="ECO:0007669"/>
    <property type="project" value="UniProtKB-UniRule"/>
</dbReference>
<evidence type="ECO:0000256" key="9">
    <source>
        <dbReference type="PROSITE-ProRule" id="PRU01357"/>
    </source>
</evidence>
<dbReference type="MEROPS" id="M24.017"/>
<evidence type="ECO:0000256" key="5">
    <source>
        <dbReference type="ARBA" id="ARBA00022771"/>
    </source>
</evidence>
<keyword evidence="4 8" id="KW-0479">Metal-binding</keyword>
<evidence type="ECO:0000256" key="1">
    <source>
        <dbReference type="ARBA" id="ARBA00022438"/>
    </source>
</evidence>
<dbReference type="InterPro" id="IPR001714">
    <property type="entry name" value="Pept_M24_MAP"/>
</dbReference>
<dbReference type="FunCoup" id="D8M148">
    <property type="interactions" value="558"/>
</dbReference>
<evidence type="ECO:0000256" key="7">
    <source>
        <dbReference type="ARBA" id="ARBA00022833"/>
    </source>
</evidence>
<dbReference type="OMA" id="INQGTHQ"/>
<feature type="region of interest" description="Disordered" evidence="11">
    <location>
        <begin position="87"/>
        <end position="107"/>
    </location>
</feature>
<dbReference type="InterPro" id="IPR031615">
    <property type="entry name" value="Zfn-C6H2"/>
</dbReference>
<evidence type="ECO:0000256" key="6">
    <source>
        <dbReference type="ARBA" id="ARBA00022801"/>
    </source>
</evidence>
<dbReference type="EMBL" id="FN668644">
    <property type="protein sequence ID" value="CBK21787.2"/>
    <property type="molecule type" value="Genomic_DNA"/>
</dbReference>
<reference evidence="13" key="1">
    <citation type="submission" date="2010-02" db="EMBL/GenBank/DDBJ databases">
        <title>Sequencing and annotation of the Blastocystis hominis genome.</title>
        <authorList>
            <person name="Wincker P."/>
        </authorList>
    </citation>
    <scope>NUCLEOTIDE SEQUENCE</scope>
    <source>
        <strain evidence="13">Singapore isolate B</strain>
    </source>
</reference>
<accession>D8M148</accession>
<dbReference type="AlphaFoldDB" id="D8M148"/>
<feature type="binding site" evidence="8">
    <location>
        <position position="280"/>
    </location>
    <ligand>
        <name>a protein</name>
        <dbReference type="ChEBI" id="CHEBI:16541"/>
    </ligand>
    <ligandPart>
        <name>N-terminal L-methionine residue</name>
        <dbReference type="ChEBI" id="CHEBI:64731"/>
    </ligandPart>
</feature>
<evidence type="ECO:0000256" key="3">
    <source>
        <dbReference type="ARBA" id="ARBA00022670"/>
    </source>
</evidence>
<dbReference type="PANTHER" id="PTHR43330:SF7">
    <property type="entry name" value="METHIONINE AMINOPEPTIDASE 1"/>
    <property type="match status" value="1"/>
</dbReference>
<dbReference type="Proteomes" id="UP000008312">
    <property type="component" value="Unassembled WGS sequence"/>
</dbReference>
<evidence type="ECO:0000256" key="11">
    <source>
        <dbReference type="SAM" id="MobiDB-lite"/>
    </source>
</evidence>
<protein>
    <recommendedName>
        <fullName evidence="10">Methionine aminopeptidase</fullName>
        <ecNumber evidence="10">3.4.11.18</ecNumber>
    </recommendedName>
</protein>
<sequence>MSTTHTCCREGCGKPATKKCPTCIQYGLPDSFFCSQECLRAAWKVHKKYHEEELEKMMPPQFHGYKFTGTLRPGKVSPMMKVPDHIPKPDYAITGRSKSEESETNGIEYKSPRDIEGMRAACRVGREVLDIAGSAVRPGITTDEIDKIVFEECVKRNAYPSPLNYYFFPKSVCTSVNEVVCHGIPDSRKLQSGDIVNLDITVYYKGYHGDLNETFFVGKVSDEDVRLVECAYESLRHAISNLKPNMHIRDIGDLISDVVDKYGYQADRNYCGHGIGKMFHCNPTIPHYRHNNAKGSVRPGMVFTIEPMINKGNRYDQRWPDDWTVVTTDGQRSAQFEHTVLVTETGLEILTVSPRFYDVSKPVTEMLPFDRKMFQRD</sequence>
<dbReference type="PANTHER" id="PTHR43330">
    <property type="entry name" value="METHIONINE AMINOPEPTIDASE"/>
    <property type="match status" value="1"/>
</dbReference>
<comment type="subunit">
    <text evidence="8">Associates with the 60S ribosomal subunit of the 80S translational complex.</text>
</comment>
<evidence type="ECO:0000256" key="10">
    <source>
        <dbReference type="RuleBase" id="RU003653"/>
    </source>
</evidence>
<comment type="catalytic activity">
    <reaction evidence="8 10">
        <text>Release of N-terminal amino acids, preferentially methionine, from peptides and arylamides.</text>
        <dbReference type="EC" id="3.4.11.18"/>
    </reaction>
</comment>
<feature type="binding site" evidence="8">
    <location>
        <position position="337"/>
    </location>
    <ligand>
        <name>Zn(2+)</name>
        <dbReference type="ChEBI" id="CHEBI:29105"/>
        <label>3</label>
    </ligand>
</feature>
<dbReference type="InterPro" id="IPR036005">
    <property type="entry name" value="Creatinase/aminopeptidase-like"/>
</dbReference>
<comment type="similarity">
    <text evidence="8 9">Belongs to the peptidase M24A family. Methionine aminopeptidase type 1 subfamily.</text>
</comment>
<dbReference type="Gene3D" id="6.10.140.2220">
    <property type="match status" value="1"/>
</dbReference>
<dbReference type="PROSITE" id="PS00680">
    <property type="entry name" value="MAP_1"/>
    <property type="match status" value="1"/>
</dbReference>
<comment type="cofactor">
    <cofactor evidence="10">
        <name>Co(2+)</name>
        <dbReference type="ChEBI" id="CHEBI:48828"/>
    </cofactor>
    <cofactor evidence="10">
        <name>Zn(2+)</name>
        <dbReference type="ChEBI" id="CHEBI:29105"/>
    </cofactor>
    <cofactor evidence="10">
        <name>Mn(2+)</name>
        <dbReference type="ChEBI" id="CHEBI:29035"/>
    </cofactor>
    <cofactor evidence="10">
        <name>Fe(2+)</name>
        <dbReference type="ChEBI" id="CHEBI:29033"/>
    </cofactor>
    <text evidence="10">Binds 2 divalent metal cations per subunit. Has a high-affinity and a low affinity metal-binding site. The true nature of the physiological cofactor is under debate. The enzyme is active with cobalt, zinc, manganese or divalent iron ions.</text>
</comment>
<evidence type="ECO:0000259" key="12">
    <source>
        <dbReference type="PROSITE" id="PS52013"/>
    </source>
</evidence>
<comment type="function">
    <text evidence="8 10">Cotranslationally removes the N-terminal methionine from nascent proteins. The N-terminal methionine is often cleaved when the second residue in the primary sequence is small and uncharged (Met-Ala-, Cys, Gly, Pro, Ser, Thr, or Val).</text>
</comment>
<keyword evidence="14" id="KW-1185">Reference proteome</keyword>
<comment type="subcellular location">
    <subcellularLocation>
        <location evidence="8">Cytoplasm</location>
    </subcellularLocation>
</comment>
<dbReference type="PRINTS" id="PR00599">
    <property type="entry name" value="MAPEPTIDASE"/>
</dbReference>
<feature type="binding site" evidence="8">
    <location>
        <position position="210"/>
    </location>
    <ligand>
        <name>Zn(2+)</name>
        <dbReference type="ChEBI" id="CHEBI:29105"/>
        <label>3</label>
    </ligand>
</feature>
<dbReference type="CDD" id="cd01086">
    <property type="entry name" value="MetAP1"/>
    <property type="match status" value="1"/>
</dbReference>
<feature type="binding site" evidence="8">
    <location>
        <position position="273"/>
    </location>
    <ligand>
        <name>Zn(2+)</name>
        <dbReference type="ChEBI" id="CHEBI:29105"/>
        <label>4</label>
        <note>catalytic</note>
    </ligand>
</feature>
<dbReference type="PROSITE" id="PS52013">
    <property type="entry name" value="ZF_C6H2"/>
    <property type="match status" value="1"/>
</dbReference>
<dbReference type="GO" id="GO:0005829">
    <property type="term" value="C:cytosol"/>
    <property type="evidence" value="ECO:0007669"/>
    <property type="project" value="TreeGrafter"/>
</dbReference>
<dbReference type="SUPFAM" id="SSF55920">
    <property type="entry name" value="Creatinase/aminopeptidase"/>
    <property type="match status" value="1"/>
</dbReference>
<keyword evidence="2 8" id="KW-0963">Cytoplasm</keyword>
<dbReference type="Pfam" id="PF15801">
    <property type="entry name" value="zf-C6H2"/>
    <property type="match status" value="1"/>
</dbReference>
<dbReference type="GO" id="GO:0004239">
    <property type="term" value="F:initiator methionyl aminopeptidase activity"/>
    <property type="evidence" value="ECO:0007669"/>
    <property type="project" value="UniProtKB-UniRule"/>
</dbReference>
<evidence type="ECO:0000313" key="13">
    <source>
        <dbReference type="EMBL" id="CBK21787.2"/>
    </source>
</evidence>
<feature type="binding site" evidence="8">
    <location>
        <position position="199"/>
    </location>
    <ligand>
        <name>Zn(2+)</name>
        <dbReference type="ChEBI" id="CHEBI:29105"/>
        <label>3</label>
    </ligand>
</feature>
<dbReference type="GO" id="GO:0008270">
    <property type="term" value="F:zinc ion binding"/>
    <property type="evidence" value="ECO:0007669"/>
    <property type="project" value="UniProtKB-KW"/>
</dbReference>
<evidence type="ECO:0000256" key="2">
    <source>
        <dbReference type="ARBA" id="ARBA00022490"/>
    </source>
</evidence>
<dbReference type="RefSeq" id="XP_012895835.1">
    <property type="nucleotide sequence ID" value="XM_013040381.1"/>
</dbReference>
<feature type="binding site" evidence="8">
    <location>
        <position position="210"/>
    </location>
    <ligand>
        <name>Zn(2+)</name>
        <dbReference type="ChEBI" id="CHEBI:29105"/>
        <label>4</label>
        <note>catalytic</note>
    </ligand>
</feature>
<evidence type="ECO:0000256" key="4">
    <source>
        <dbReference type="ARBA" id="ARBA00022723"/>
    </source>
</evidence>
<dbReference type="InterPro" id="IPR002467">
    <property type="entry name" value="Pept_M24A_MAP1"/>
</dbReference>
<comment type="cofactor">
    <cofactor evidence="8">
        <name>Zn(2+)</name>
        <dbReference type="ChEBI" id="CHEBI:29105"/>
    </cofactor>
    <cofactor evidence="8">
        <name>Co(2+)</name>
        <dbReference type="ChEBI" id="CHEBI:48828"/>
    </cofactor>
    <cofactor evidence="8">
        <name>Mn(2+)</name>
        <dbReference type="ChEBI" id="CHEBI:29035"/>
    </cofactor>
    <cofactor evidence="8">
        <name>Fe(2+)</name>
        <dbReference type="ChEBI" id="CHEBI:29033"/>
    </cofactor>
    <text evidence="8">Binds 2 divalent metal cations per subunit. Has a high-affinity and a low affinity metal-binding site. The true nature of the physiological cofactor is under debate. The enzyme is active with zinc, cobalt, manganese or divalent iron ions. Has high activity with zinc; zinc cofactor is transferred into the active site region by the ZNG1 zinc chaperone.</text>
</comment>
<dbReference type="InParanoid" id="D8M148"/>
<proteinExistence type="inferred from homology"/>
<dbReference type="GO" id="GO:0006508">
    <property type="term" value="P:proteolysis"/>
    <property type="evidence" value="ECO:0007669"/>
    <property type="project" value="UniProtKB-KW"/>
</dbReference>
<dbReference type="NCBIfam" id="TIGR00500">
    <property type="entry name" value="met_pdase_I"/>
    <property type="match status" value="1"/>
</dbReference>
<dbReference type="OrthoDB" id="3209743at2759"/>